<feature type="domain" description="STAS" evidence="4">
    <location>
        <begin position="8"/>
        <end position="100"/>
    </location>
</feature>
<keyword evidence="6" id="KW-1185">Reference proteome</keyword>
<comment type="caution">
    <text evidence="5">The sequence shown here is derived from an EMBL/GenBank/DDBJ whole genome shotgun (WGS) entry which is preliminary data.</text>
</comment>
<evidence type="ECO:0000256" key="2">
    <source>
        <dbReference type="RuleBase" id="RU003749"/>
    </source>
</evidence>
<dbReference type="InterPro" id="IPR036513">
    <property type="entry name" value="STAS_dom_sf"/>
</dbReference>
<dbReference type="RefSeq" id="WP_004943133.1">
    <property type="nucleotide sequence ID" value="NZ_JBFADJ010000001.1"/>
</dbReference>
<protein>
    <recommendedName>
        <fullName evidence="2">Anti-sigma factor antagonist</fullName>
    </recommendedName>
</protein>
<dbReference type="GO" id="GO:0043856">
    <property type="term" value="F:anti-sigma factor antagonist activity"/>
    <property type="evidence" value="ECO:0007669"/>
    <property type="project" value="InterPro"/>
</dbReference>
<comment type="similarity">
    <text evidence="1 2">Belongs to the anti-sigma-factor antagonist family.</text>
</comment>
<dbReference type="InterPro" id="IPR003658">
    <property type="entry name" value="Anti-sigma_ant"/>
</dbReference>
<dbReference type="PANTHER" id="PTHR33495:SF2">
    <property type="entry name" value="ANTI-SIGMA FACTOR ANTAGONIST TM_1081-RELATED"/>
    <property type="match status" value="1"/>
</dbReference>
<feature type="compositionally biased region" description="Low complexity" evidence="3">
    <location>
        <begin position="157"/>
        <end position="169"/>
    </location>
</feature>
<dbReference type="Pfam" id="PF01740">
    <property type="entry name" value="STAS"/>
    <property type="match status" value="1"/>
</dbReference>
<dbReference type="Proteomes" id="UP000327000">
    <property type="component" value="Unassembled WGS sequence"/>
</dbReference>
<sequence>MGGYELAFTMRERVAGGAVTIELSGEIDILAEQQLGPRLEALAGRHRADLVIDLRGVTFLDASGLRLLLRARNRVARGGGRLRVVRGGPRVSKVIRIVRLEPAFHWLDAPPGSSAAPPGSSTAPPGSSAAPPGRTAGRGPTGATAATAPETSGPSGATVAPVATPTAPAEGELPCGPRDGTVPA</sequence>
<feature type="region of interest" description="Disordered" evidence="3">
    <location>
        <begin position="108"/>
        <end position="184"/>
    </location>
</feature>
<reference evidence="5 6" key="1">
    <citation type="journal article" date="2019" name="Microb. Cell Fact.">
        <title>Exploring novel herbicidin analogues by transcriptional regulator overexpression and MS/MS molecular networking.</title>
        <authorList>
            <person name="Shi Y."/>
            <person name="Gu R."/>
            <person name="Li Y."/>
            <person name="Wang X."/>
            <person name="Ren W."/>
            <person name="Li X."/>
            <person name="Wang L."/>
            <person name="Xie Y."/>
            <person name="Hong B."/>
        </authorList>
    </citation>
    <scope>NUCLEOTIDE SEQUENCE [LARGE SCALE GENOMIC DNA]</scope>
    <source>
        <strain evidence="5 6">US-43</strain>
    </source>
</reference>
<dbReference type="AlphaFoldDB" id="A0A5N5WCD3"/>
<dbReference type="InterPro" id="IPR002645">
    <property type="entry name" value="STAS_dom"/>
</dbReference>
<dbReference type="Gene3D" id="3.30.750.24">
    <property type="entry name" value="STAS domain"/>
    <property type="match status" value="1"/>
</dbReference>
<dbReference type="SUPFAM" id="SSF52091">
    <property type="entry name" value="SpoIIaa-like"/>
    <property type="match status" value="1"/>
</dbReference>
<dbReference type="EMBL" id="VOKX01000014">
    <property type="protein sequence ID" value="KAB7848551.1"/>
    <property type="molecule type" value="Genomic_DNA"/>
</dbReference>
<dbReference type="OrthoDB" id="4833278at2"/>
<feature type="compositionally biased region" description="Low complexity" evidence="3">
    <location>
        <begin position="109"/>
        <end position="149"/>
    </location>
</feature>
<organism evidence="5 6">
    <name type="scientific">Streptomyces mobaraensis</name>
    <name type="common">Streptoverticillium mobaraense</name>
    <dbReference type="NCBI Taxonomy" id="35621"/>
    <lineage>
        <taxon>Bacteria</taxon>
        <taxon>Bacillati</taxon>
        <taxon>Actinomycetota</taxon>
        <taxon>Actinomycetes</taxon>
        <taxon>Kitasatosporales</taxon>
        <taxon>Streptomycetaceae</taxon>
        <taxon>Streptomyces</taxon>
    </lineage>
</organism>
<evidence type="ECO:0000256" key="1">
    <source>
        <dbReference type="ARBA" id="ARBA00009013"/>
    </source>
</evidence>
<dbReference type="PROSITE" id="PS50801">
    <property type="entry name" value="STAS"/>
    <property type="match status" value="1"/>
</dbReference>
<dbReference type="NCBIfam" id="TIGR00377">
    <property type="entry name" value="ant_ant_sig"/>
    <property type="match status" value="1"/>
</dbReference>
<dbReference type="PANTHER" id="PTHR33495">
    <property type="entry name" value="ANTI-SIGMA FACTOR ANTAGONIST TM_1081-RELATED-RELATED"/>
    <property type="match status" value="1"/>
</dbReference>
<evidence type="ECO:0000259" key="4">
    <source>
        <dbReference type="PROSITE" id="PS50801"/>
    </source>
</evidence>
<evidence type="ECO:0000256" key="3">
    <source>
        <dbReference type="SAM" id="MobiDB-lite"/>
    </source>
</evidence>
<name>A0A5N5WCD3_STRMB</name>
<proteinExistence type="inferred from homology"/>
<dbReference type="CDD" id="cd07043">
    <property type="entry name" value="STAS_anti-anti-sigma_factors"/>
    <property type="match status" value="1"/>
</dbReference>
<gene>
    <name evidence="5" type="ORF">FRZ00_09740</name>
</gene>
<evidence type="ECO:0000313" key="6">
    <source>
        <dbReference type="Proteomes" id="UP000327000"/>
    </source>
</evidence>
<accession>A0A5N5WCD3</accession>
<evidence type="ECO:0000313" key="5">
    <source>
        <dbReference type="EMBL" id="KAB7848551.1"/>
    </source>
</evidence>